<evidence type="ECO:0000256" key="1">
    <source>
        <dbReference type="ARBA" id="ARBA00004304"/>
    </source>
</evidence>
<evidence type="ECO:0000256" key="12">
    <source>
        <dbReference type="RuleBase" id="RU003661"/>
    </source>
</evidence>
<sequence length="55" mass="6440">MPQLNPAPWLLIMVLSWLALTTLFLSKTQNARFPNTPPHQQPCKQVTNTWVWPWP</sequence>
<dbReference type="CTD" id="4509"/>
<evidence type="ECO:0000256" key="8">
    <source>
        <dbReference type="ARBA" id="ARBA00023065"/>
    </source>
</evidence>
<dbReference type="PANTHER" id="PTHR39937">
    <property type="entry name" value="ATP SYNTHASE PROTEIN 8"/>
    <property type="match status" value="1"/>
</dbReference>
<dbReference type="InterPro" id="IPR050635">
    <property type="entry name" value="ATPase_protein_8"/>
</dbReference>
<dbReference type="GO" id="GO:0031966">
    <property type="term" value="C:mitochondrial membrane"/>
    <property type="evidence" value="ECO:0007669"/>
    <property type="project" value="UniProtKB-SubCell"/>
</dbReference>
<keyword evidence="8 12" id="KW-0406">Ion transport</keyword>
<evidence type="ECO:0000313" key="14">
    <source>
        <dbReference type="EMBL" id="AIQ78422.1"/>
    </source>
</evidence>
<name>A0A172E8N6_DOPGR</name>
<keyword evidence="3 12" id="KW-0813">Transport</keyword>
<evidence type="ECO:0000256" key="11">
    <source>
        <dbReference type="ARBA" id="ARBA00023310"/>
    </source>
</evidence>
<dbReference type="PANTHER" id="PTHR39937:SF1">
    <property type="entry name" value="ATP SYNTHASE PROTEIN 8"/>
    <property type="match status" value="1"/>
</dbReference>
<dbReference type="GeneID" id="27985651"/>
<keyword evidence="7 13" id="KW-1133">Transmembrane helix</keyword>
<dbReference type="GO" id="GO:0015986">
    <property type="term" value="P:proton motive force-driven ATP synthesis"/>
    <property type="evidence" value="ECO:0007669"/>
    <property type="project" value="InterPro"/>
</dbReference>
<comment type="subcellular location">
    <subcellularLocation>
        <location evidence="1 12">Mitochondrion membrane</location>
        <topology evidence="1 12">Single-pass membrane protein</topology>
    </subcellularLocation>
</comment>
<comment type="similarity">
    <text evidence="2 12">Belongs to the ATPase protein 8 family.</text>
</comment>
<gene>
    <name evidence="14" type="primary">ATP8</name>
</gene>
<dbReference type="InterPro" id="IPR001421">
    <property type="entry name" value="ATP8_metazoa"/>
</dbReference>
<evidence type="ECO:0000256" key="6">
    <source>
        <dbReference type="ARBA" id="ARBA00022781"/>
    </source>
</evidence>
<dbReference type="AlphaFoldDB" id="A0A172E8N6"/>
<evidence type="ECO:0000256" key="9">
    <source>
        <dbReference type="ARBA" id="ARBA00023128"/>
    </source>
</evidence>
<evidence type="ECO:0000256" key="5">
    <source>
        <dbReference type="ARBA" id="ARBA00022692"/>
    </source>
</evidence>
<reference evidence="15" key="2">
    <citation type="journal article" date="2020" name="Mitochondrial DNA Part B Resour">
        <title>Next-generation sequencing yields a complete mitochondrial genome of the Asian Glass Lizard (Dopasia gracillis) from the Yungui Plateau in Southwest China.</title>
        <authorList>
            <person name="Cai B."/>
            <person name="Guo X."/>
            <person name="Jiang J."/>
        </authorList>
    </citation>
    <scope>NUCLEOTIDE SEQUENCE</scope>
    <source>
        <tissue evidence="15">Liver</tissue>
    </source>
</reference>
<evidence type="ECO:0000256" key="2">
    <source>
        <dbReference type="ARBA" id="ARBA00008892"/>
    </source>
</evidence>
<keyword evidence="5 12" id="KW-0812">Transmembrane</keyword>
<evidence type="ECO:0000256" key="10">
    <source>
        <dbReference type="ARBA" id="ARBA00023136"/>
    </source>
</evidence>
<evidence type="ECO:0000256" key="3">
    <source>
        <dbReference type="ARBA" id="ARBA00022448"/>
    </source>
</evidence>
<organism evidence="14">
    <name type="scientific">Dopasia gracilis</name>
    <name type="common">Burmese glass lizard</name>
    <name type="synonym">Pseudopus gracilis</name>
    <dbReference type="NCBI Taxonomy" id="182351"/>
    <lineage>
        <taxon>Eukaryota</taxon>
        <taxon>Metazoa</taxon>
        <taxon>Chordata</taxon>
        <taxon>Craniata</taxon>
        <taxon>Vertebrata</taxon>
        <taxon>Euteleostomi</taxon>
        <taxon>Lepidosauria</taxon>
        <taxon>Squamata</taxon>
        <taxon>Bifurcata</taxon>
        <taxon>Unidentata</taxon>
        <taxon>Episquamata</taxon>
        <taxon>Toxicofera</taxon>
        <taxon>Anguimorpha</taxon>
        <taxon>Neoanguimorpha</taxon>
        <taxon>Anguioidea</taxon>
        <taxon>Anguidae</taxon>
        <taxon>Dopasia</taxon>
    </lineage>
</organism>
<feature type="transmembrane region" description="Helical" evidence="13">
    <location>
        <begin position="6"/>
        <end position="25"/>
    </location>
</feature>
<dbReference type="GO" id="GO:0045259">
    <property type="term" value="C:proton-transporting ATP synthase complex"/>
    <property type="evidence" value="ECO:0007669"/>
    <property type="project" value="UniProtKB-KW"/>
</dbReference>
<keyword evidence="11" id="KW-0066">ATP synthesis</keyword>
<reference evidence="14" key="1">
    <citation type="submission" date="2014-06" db="EMBL/GenBank/DDBJ databases">
        <title>The Complete Mitochondrial Genome of Ophisaurus gracilis.</title>
        <authorList>
            <person name="Yan L."/>
            <person name="Yan P."/>
        </authorList>
    </citation>
    <scope>NUCLEOTIDE SEQUENCE</scope>
    <source>
        <strain evidence="14">RE13001</strain>
    </source>
</reference>
<dbReference type="EMBL" id="KJ941042">
    <property type="protein sequence ID" value="AIQ78422.1"/>
    <property type="molecule type" value="Genomic_DNA"/>
</dbReference>
<protein>
    <recommendedName>
        <fullName evidence="12">ATP synthase complex subunit 8</fullName>
    </recommendedName>
</protein>
<keyword evidence="4 12" id="KW-0138">CF(0)</keyword>
<dbReference type="EMBL" id="MN661343">
    <property type="protein sequence ID" value="QJF46553.1"/>
    <property type="molecule type" value="Genomic_DNA"/>
</dbReference>
<accession>A0A172E8N6</accession>
<keyword evidence="9 12" id="KW-0496">Mitochondrion</keyword>
<dbReference type="RefSeq" id="YP_009258923.1">
    <property type="nucleotide sequence ID" value="NC_030369.1"/>
</dbReference>
<dbReference type="Pfam" id="PF00895">
    <property type="entry name" value="ATP-synt_8"/>
    <property type="match status" value="1"/>
</dbReference>
<proteinExistence type="inferred from homology"/>
<evidence type="ECO:0000256" key="7">
    <source>
        <dbReference type="ARBA" id="ARBA00022989"/>
    </source>
</evidence>
<geneLocation type="mitochondrion" evidence="14"/>
<keyword evidence="6 12" id="KW-0375">Hydrogen ion transport</keyword>
<keyword evidence="10 13" id="KW-0472">Membrane</keyword>
<evidence type="ECO:0000256" key="4">
    <source>
        <dbReference type="ARBA" id="ARBA00022547"/>
    </source>
</evidence>
<dbReference type="GO" id="GO:0015078">
    <property type="term" value="F:proton transmembrane transporter activity"/>
    <property type="evidence" value="ECO:0007669"/>
    <property type="project" value="InterPro"/>
</dbReference>
<evidence type="ECO:0000256" key="13">
    <source>
        <dbReference type="SAM" id="Phobius"/>
    </source>
</evidence>
<evidence type="ECO:0000313" key="15">
    <source>
        <dbReference type="EMBL" id="QJF46553.1"/>
    </source>
</evidence>